<name>A0A081AUX6_PHYNI</name>
<dbReference type="SMART" id="SM00449">
    <property type="entry name" value="SPRY"/>
    <property type="match status" value="1"/>
</dbReference>
<feature type="domain" description="B30.2/SPRY" evidence="2">
    <location>
        <begin position="136"/>
        <end position="350"/>
    </location>
</feature>
<dbReference type="InterPro" id="IPR001870">
    <property type="entry name" value="B30.2/SPRY"/>
</dbReference>
<comment type="caution">
    <text evidence="3">The sequence shown here is derived from an EMBL/GenBank/DDBJ whole genome shotgun (WGS) entry which is preliminary data.</text>
</comment>
<evidence type="ECO:0000313" key="4">
    <source>
        <dbReference type="Proteomes" id="UP000028582"/>
    </source>
</evidence>
<dbReference type="SUPFAM" id="SSF49899">
    <property type="entry name" value="Concanavalin A-like lectins/glucanases"/>
    <property type="match status" value="1"/>
</dbReference>
<dbReference type="AlphaFoldDB" id="A0A081AUX6"/>
<reference evidence="3 4" key="1">
    <citation type="submission" date="2013-11" db="EMBL/GenBank/DDBJ databases">
        <title>The Genome Sequence of Phytophthora parasitica P1976.</title>
        <authorList>
            <consortium name="The Broad Institute Genomics Platform"/>
            <person name="Russ C."/>
            <person name="Tyler B."/>
            <person name="Panabieres F."/>
            <person name="Shan W."/>
            <person name="Tripathy S."/>
            <person name="Grunwald N."/>
            <person name="Machado M."/>
            <person name="Johnson C.S."/>
            <person name="Walker B."/>
            <person name="Young S."/>
            <person name="Zeng Q."/>
            <person name="Gargeya S."/>
            <person name="Fitzgerald M."/>
            <person name="Haas B."/>
            <person name="Abouelleil A."/>
            <person name="Allen A.W."/>
            <person name="Alvarado L."/>
            <person name="Arachchi H.M."/>
            <person name="Berlin A.M."/>
            <person name="Chapman S.B."/>
            <person name="Gainer-Dewar J."/>
            <person name="Goldberg J."/>
            <person name="Griggs A."/>
            <person name="Gujja S."/>
            <person name="Hansen M."/>
            <person name="Howarth C."/>
            <person name="Imamovic A."/>
            <person name="Ireland A."/>
            <person name="Larimer J."/>
            <person name="McCowan C."/>
            <person name="Murphy C."/>
            <person name="Pearson M."/>
            <person name="Poon T.W."/>
            <person name="Priest M."/>
            <person name="Roberts A."/>
            <person name="Saif S."/>
            <person name="Shea T."/>
            <person name="Sisk P."/>
            <person name="Sykes S."/>
            <person name="Wortman J."/>
            <person name="Nusbaum C."/>
            <person name="Birren B."/>
        </authorList>
    </citation>
    <scope>NUCLEOTIDE SEQUENCE [LARGE SCALE GENOMIC DNA]</scope>
    <source>
        <strain evidence="3 4">P1976</strain>
    </source>
</reference>
<dbReference type="OrthoDB" id="258495at2759"/>
<evidence type="ECO:0000313" key="3">
    <source>
        <dbReference type="EMBL" id="ETO82687.1"/>
    </source>
</evidence>
<protein>
    <recommendedName>
        <fullName evidence="2">B30.2/SPRY domain-containing protein</fullName>
    </recommendedName>
</protein>
<gene>
    <name evidence="3" type="ORF">F444_03205</name>
</gene>
<dbReference type="Gene3D" id="2.60.120.920">
    <property type="match status" value="1"/>
</dbReference>
<accession>A0A081AUX6</accession>
<proteinExistence type="predicted"/>
<dbReference type="InterPro" id="IPR043136">
    <property type="entry name" value="B30.2/SPRY_sf"/>
</dbReference>
<dbReference type="PANTHER" id="PTHR12864">
    <property type="entry name" value="RAN BINDING PROTEIN 9-RELATED"/>
    <property type="match status" value="1"/>
</dbReference>
<dbReference type="Pfam" id="PF00622">
    <property type="entry name" value="SPRY"/>
    <property type="match status" value="1"/>
</dbReference>
<dbReference type="InterPro" id="IPR003877">
    <property type="entry name" value="SPRY_dom"/>
</dbReference>
<organism evidence="3 4">
    <name type="scientific">Phytophthora nicotianae P1976</name>
    <dbReference type="NCBI Taxonomy" id="1317066"/>
    <lineage>
        <taxon>Eukaryota</taxon>
        <taxon>Sar</taxon>
        <taxon>Stramenopiles</taxon>
        <taxon>Oomycota</taxon>
        <taxon>Peronosporomycetes</taxon>
        <taxon>Peronosporales</taxon>
        <taxon>Peronosporaceae</taxon>
        <taxon>Phytophthora</taxon>
    </lineage>
</organism>
<dbReference type="PROSITE" id="PS50188">
    <property type="entry name" value="B302_SPRY"/>
    <property type="match status" value="1"/>
</dbReference>
<sequence length="448" mass="50608">MCLSLQQRQPDSSRERISSSLVQYLRTPKSKMAPIYALDDEMVAQLLSFAVPRDVESFTCASKFTARTVLPRFPVWKALFCHRWETLNFRLPGARSGSVPLVISEQTRKLFPSDTSESRMYQLLAHAITPLPAYADIQQTRHYRGSLALEQNVAPLHAQPVKPSEVVDFGFDGDILGDDRCVRSNVAFPTSFHVAVFKRQNQQTKKFEYHVGVVSSGYFEISITKRIKPSARRVHGEDVTSIGLVTSRFPLVDRQPGWDFRSYGYHGDDGQMFHSNRGRQFGPAFGINDTIGCGVRRNMRDGRSFVMFTNNGEIIQNDNSNIECVHEQWYPAVGLDSSDAIHINFGQEPFAYDCVVDEMLEECVDNVDIVQRQLQWYTIHDSDGESASDTSSTSGNSPGSVNANLVDESDGYDEYGLVEDYDGTEWRYATSDANSDTEMWWSEGEWSD</sequence>
<dbReference type="Proteomes" id="UP000028582">
    <property type="component" value="Unassembled WGS sequence"/>
</dbReference>
<dbReference type="InterPro" id="IPR013320">
    <property type="entry name" value="ConA-like_dom_sf"/>
</dbReference>
<dbReference type="EMBL" id="ANJA01000655">
    <property type="protein sequence ID" value="ETO82687.1"/>
    <property type="molecule type" value="Genomic_DNA"/>
</dbReference>
<feature type="region of interest" description="Disordered" evidence="1">
    <location>
        <begin position="382"/>
        <end position="410"/>
    </location>
</feature>
<dbReference type="InterPro" id="IPR044736">
    <property type="entry name" value="Gid1/RanBPM/SPLA_SPRY"/>
</dbReference>
<evidence type="ECO:0000256" key="1">
    <source>
        <dbReference type="SAM" id="MobiDB-lite"/>
    </source>
</evidence>
<dbReference type="InterPro" id="IPR050618">
    <property type="entry name" value="Ubq-SigPath_Reg"/>
</dbReference>
<evidence type="ECO:0000259" key="2">
    <source>
        <dbReference type="PROSITE" id="PS50188"/>
    </source>
</evidence>
<feature type="compositionally biased region" description="Low complexity" evidence="1">
    <location>
        <begin position="385"/>
        <end position="400"/>
    </location>
</feature>
<dbReference type="CDD" id="cd12885">
    <property type="entry name" value="SPRY_RanBP_like"/>
    <property type="match status" value="1"/>
</dbReference>